<dbReference type="PANTHER" id="PTHR43178">
    <property type="entry name" value="DIHYDROLIPOAMIDE ACETYLTRANSFERASE COMPONENT OF PYRUVATE DEHYDROGENASE COMPLEX"/>
    <property type="match status" value="1"/>
</dbReference>
<dbReference type="GO" id="GO:0016407">
    <property type="term" value="F:acetyltransferase activity"/>
    <property type="evidence" value="ECO:0007669"/>
    <property type="project" value="TreeGrafter"/>
</dbReference>
<dbReference type="Gene3D" id="4.10.320.10">
    <property type="entry name" value="E3-binding domain"/>
    <property type="match status" value="1"/>
</dbReference>
<evidence type="ECO:0000256" key="5">
    <source>
        <dbReference type="ARBA" id="ARBA00022823"/>
    </source>
</evidence>
<dbReference type="Proteomes" id="UP000594059">
    <property type="component" value="Chromosome"/>
</dbReference>
<comment type="similarity">
    <text evidence="2 7">Belongs to the 2-oxoacid dehydrogenase family.</text>
</comment>
<protein>
    <recommendedName>
        <fullName evidence="7">Dihydrolipoamide acetyltransferase component of pyruvate dehydrogenase complex</fullName>
        <ecNumber evidence="7">2.3.1.-</ecNumber>
    </recommendedName>
</protein>
<dbReference type="PROSITE" id="PS51826">
    <property type="entry name" value="PSBD"/>
    <property type="match status" value="1"/>
</dbReference>
<name>A0A7S6UGD6_9GAMM</name>
<evidence type="ECO:0000259" key="9">
    <source>
        <dbReference type="PROSITE" id="PS50968"/>
    </source>
</evidence>
<feature type="compositionally biased region" description="Polar residues" evidence="8">
    <location>
        <begin position="149"/>
        <end position="162"/>
    </location>
</feature>
<evidence type="ECO:0000256" key="3">
    <source>
        <dbReference type="ARBA" id="ARBA00011484"/>
    </source>
</evidence>
<dbReference type="CDD" id="cd06849">
    <property type="entry name" value="lipoyl_domain"/>
    <property type="match status" value="1"/>
</dbReference>
<dbReference type="InterPro" id="IPR001078">
    <property type="entry name" value="2-oxoacid_DH_actylTfrase"/>
</dbReference>
<evidence type="ECO:0000313" key="12">
    <source>
        <dbReference type="Proteomes" id="UP000594059"/>
    </source>
</evidence>
<feature type="domain" description="Peripheral subunit-binding (PSBD)" evidence="10">
    <location>
        <begin position="167"/>
        <end position="204"/>
    </location>
</feature>
<dbReference type="Pfam" id="PF02817">
    <property type="entry name" value="E3_binding"/>
    <property type="match status" value="1"/>
</dbReference>
<keyword evidence="12" id="KW-1185">Reference proteome</keyword>
<dbReference type="FunFam" id="3.30.559.10:FF:000029">
    <property type="entry name" value="Dihydrolipoamide acetyltransferase component of pyruvate dehydrogenase complex"/>
    <property type="match status" value="1"/>
</dbReference>
<dbReference type="InterPro" id="IPR003016">
    <property type="entry name" value="2-oxoA_DH_lipoyl-BS"/>
</dbReference>
<keyword evidence="4 7" id="KW-0808">Transferase</keyword>
<reference evidence="11 12" key="1">
    <citation type="submission" date="2020-10" db="EMBL/GenBank/DDBJ databases">
        <title>complete genome sequencing of Lysobacter sp. H21R20.</title>
        <authorList>
            <person name="Bae J.-W."/>
            <person name="Lee S.-Y."/>
        </authorList>
    </citation>
    <scope>NUCLEOTIDE SEQUENCE [LARGE SCALE GENOMIC DNA]</scope>
    <source>
        <strain evidence="11 12">H21R20</strain>
    </source>
</reference>
<comment type="cofactor">
    <cofactor evidence="1 7">
        <name>(R)-lipoate</name>
        <dbReference type="ChEBI" id="CHEBI:83088"/>
    </cofactor>
</comment>
<keyword evidence="5 7" id="KW-0450">Lipoyl</keyword>
<feature type="domain" description="Lipoyl-binding" evidence="9">
    <location>
        <begin position="4"/>
        <end position="79"/>
    </location>
</feature>
<dbReference type="InterPro" id="IPR050743">
    <property type="entry name" value="2-oxoacid_DH_E2_comp"/>
</dbReference>
<dbReference type="Pfam" id="PF00364">
    <property type="entry name" value="Biotin_lipoyl"/>
    <property type="match status" value="1"/>
</dbReference>
<dbReference type="PROSITE" id="PS50968">
    <property type="entry name" value="BIOTINYL_LIPOYL"/>
    <property type="match status" value="1"/>
</dbReference>
<proteinExistence type="inferred from homology"/>
<dbReference type="Pfam" id="PF00198">
    <property type="entry name" value="2-oxoacid_dh"/>
    <property type="match status" value="1"/>
</dbReference>
<dbReference type="GO" id="GO:0005737">
    <property type="term" value="C:cytoplasm"/>
    <property type="evidence" value="ECO:0007669"/>
    <property type="project" value="TreeGrafter"/>
</dbReference>
<dbReference type="EC" id="2.3.1.-" evidence="7"/>
<dbReference type="SUPFAM" id="SSF51230">
    <property type="entry name" value="Single hybrid motif"/>
    <property type="match status" value="1"/>
</dbReference>
<evidence type="ECO:0000259" key="10">
    <source>
        <dbReference type="PROSITE" id="PS51826"/>
    </source>
</evidence>
<evidence type="ECO:0000256" key="8">
    <source>
        <dbReference type="SAM" id="MobiDB-lite"/>
    </source>
</evidence>
<dbReference type="InterPro" id="IPR000089">
    <property type="entry name" value="Biotin_lipoyl"/>
</dbReference>
<dbReference type="AlphaFoldDB" id="A0A7S6UGD6"/>
<dbReference type="PROSITE" id="PS00189">
    <property type="entry name" value="LIPOYL"/>
    <property type="match status" value="1"/>
</dbReference>
<comment type="subunit">
    <text evidence="3">Forms a 24-polypeptide structural core with octahedral symmetry.</text>
</comment>
<dbReference type="RefSeq" id="WP_193985652.1">
    <property type="nucleotide sequence ID" value="NZ_CP063656.1"/>
</dbReference>
<feature type="region of interest" description="Disordered" evidence="8">
    <location>
        <begin position="221"/>
        <end position="262"/>
    </location>
</feature>
<keyword evidence="6 7" id="KW-0012">Acyltransferase</keyword>
<sequence length="469" mass="48084">MSNKNTFYLPDLGEGLPDATIVEWSVKVGDTIRLDETLVSMETAKAVVELPSPVSGKILKLAGEAGDVVNTGAMLVEFEVDASLPQRAAGQDTGHGHGPPAPGKGVGSEDPGRDDKVVASDDGGAISADGEAPAEGAPRADSGTVVGAMQSSDAVRSEQASTAGGVKAMPAVRAMARKLKVDLSRVAATGTDGVVTMADVKKAAADGSAAVGAAPVRQSPAAAPAPAAQPAANPAAARSTLSQAGKPMRTQPPGVAASGQPEQLKGVRRNMARVMAAAHAQVVPTTLVDDADLHGWIGKQDITARLIRAICNACKEVPALNAWFDGDKLVRTLHPHVDIGIAVDTDDGLFVPALRNADVLDGNGIRSAIKRLRAQVEDRSIPASELSGYTISLSNFGMFAGRYATPVVVPPTVAIVGAGKLSHDVVAVIGGIEVHRRMPISLTFDHRAATGGEAARFLKALLDDLALPN</sequence>
<evidence type="ECO:0000256" key="2">
    <source>
        <dbReference type="ARBA" id="ARBA00007317"/>
    </source>
</evidence>
<dbReference type="GO" id="GO:0031405">
    <property type="term" value="F:lipoic acid binding"/>
    <property type="evidence" value="ECO:0007669"/>
    <property type="project" value="TreeGrafter"/>
</dbReference>
<dbReference type="InterPro" id="IPR023213">
    <property type="entry name" value="CAT-like_dom_sf"/>
</dbReference>
<dbReference type="EMBL" id="CP063656">
    <property type="protein sequence ID" value="QOW19798.1"/>
    <property type="molecule type" value="Genomic_DNA"/>
</dbReference>
<evidence type="ECO:0000313" key="11">
    <source>
        <dbReference type="EMBL" id="QOW19798.1"/>
    </source>
</evidence>
<dbReference type="KEGG" id="lcic:INQ41_01610"/>
<dbReference type="SUPFAM" id="SSF52777">
    <property type="entry name" value="CoA-dependent acyltransferases"/>
    <property type="match status" value="1"/>
</dbReference>
<dbReference type="InterPro" id="IPR004167">
    <property type="entry name" value="PSBD"/>
</dbReference>
<evidence type="ECO:0000256" key="7">
    <source>
        <dbReference type="RuleBase" id="RU003423"/>
    </source>
</evidence>
<evidence type="ECO:0000256" key="6">
    <source>
        <dbReference type="ARBA" id="ARBA00023315"/>
    </source>
</evidence>
<evidence type="ECO:0000256" key="4">
    <source>
        <dbReference type="ARBA" id="ARBA00022679"/>
    </source>
</evidence>
<dbReference type="InterPro" id="IPR011053">
    <property type="entry name" value="Single_hybrid_motif"/>
</dbReference>
<feature type="region of interest" description="Disordered" evidence="8">
    <location>
        <begin position="88"/>
        <end position="164"/>
    </location>
</feature>
<dbReference type="PANTHER" id="PTHR43178:SF12">
    <property type="entry name" value="DIHYDROLIPOAMIDE ACETYLTRANSFERASE COMPONENT OF PYRUVATE DEHYDROGENASE COMPLEX"/>
    <property type="match status" value="1"/>
</dbReference>
<feature type="compositionally biased region" description="Basic and acidic residues" evidence="8">
    <location>
        <begin position="110"/>
        <end position="119"/>
    </location>
</feature>
<organism evidence="11 12">
    <name type="scientific">Novilysobacter ciconiae</name>
    <dbReference type="NCBI Taxonomy" id="2781022"/>
    <lineage>
        <taxon>Bacteria</taxon>
        <taxon>Pseudomonadati</taxon>
        <taxon>Pseudomonadota</taxon>
        <taxon>Gammaproteobacteria</taxon>
        <taxon>Lysobacterales</taxon>
        <taxon>Lysobacteraceae</taxon>
        <taxon>Novilysobacter</taxon>
    </lineage>
</organism>
<evidence type="ECO:0000256" key="1">
    <source>
        <dbReference type="ARBA" id="ARBA00001938"/>
    </source>
</evidence>
<gene>
    <name evidence="11" type="ORF">INQ41_01610</name>
</gene>
<accession>A0A7S6UGD6</accession>
<dbReference type="SUPFAM" id="SSF47005">
    <property type="entry name" value="Peripheral subunit-binding domain of 2-oxo acid dehydrogenase complex"/>
    <property type="match status" value="1"/>
</dbReference>
<dbReference type="InterPro" id="IPR036625">
    <property type="entry name" value="E3-bd_dom_sf"/>
</dbReference>
<dbReference type="Gene3D" id="3.30.559.10">
    <property type="entry name" value="Chloramphenicol acetyltransferase-like domain"/>
    <property type="match status" value="1"/>
</dbReference>
<dbReference type="Gene3D" id="2.40.50.100">
    <property type="match status" value="1"/>
</dbReference>
<feature type="compositionally biased region" description="Low complexity" evidence="8">
    <location>
        <begin position="221"/>
        <end position="239"/>
    </location>
</feature>